<evidence type="ECO:0000313" key="1">
    <source>
        <dbReference type="EMBL" id="PZR04791.1"/>
    </source>
</evidence>
<dbReference type="EMBL" id="QFQP01000052">
    <property type="protein sequence ID" value="PZR04791.1"/>
    <property type="molecule type" value="Genomic_DNA"/>
</dbReference>
<reference evidence="1 2" key="1">
    <citation type="submission" date="2017-08" db="EMBL/GenBank/DDBJ databases">
        <title>Infants hospitalized years apart are colonized by the same room-sourced microbial strains.</title>
        <authorList>
            <person name="Brooks B."/>
            <person name="Olm M.R."/>
            <person name="Firek B.A."/>
            <person name="Baker R."/>
            <person name="Thomas B.C."/>
            <person name="Morowitz M.J."/>
            <person name="Banfield J.F."/>
        </authorList>
    </citation>
    <scope>NUCLEOTIDE SEQUENCE [LARGE SCALE GENOMIC DNA]</scope>
    <source>
        <strain evidence="1">S2_003_000_R2_14</strain>
    </source>
</reference>
<sequence>MPITFTIHETPKGKKYIRTHSFGVVTGEDAEAMMSQLRPGAPLEGAGVLSIADSGTDLRPEARRIFTENPEASSGKSPLRYPVGIVLNSAPLRVVMSFVIRVSGSSDFTKFFSSEEEATAWVIERLDSK</sequence>
<name>A0A2W5V492_9BACT</name>
<dbReference type="Proteomes" id="UP000249061">
    <property type="component" value="Unassembled WGS sequence"/>
</dbReference>
<organism evidence="1 2">
    <name type="scientific">Archangium gephyra</name>
    <dbReference type="NCBI Taxonomy" id="48"/>
    <lineage>
        <taxon>Bacteria</taxon>
        <taxon>Pseudomonadati</taxon>
        <taxon>Myxococcota</taxon>
        <taxon>Myxococcia</taxon>
        <taxon>Myxococcales</taxon>
        <taxon>Cystobacterineae</taxon>
        <taxon>Archangiaceae</taxon>
        <taxon>Archangium</taxon>
    </lineage>
</organism>
<evidence type="ECO:0000313" key="2">
    <source>
        <dbReference type="Proteomes" id="UP000249061"/>
    </source>
</evidence>
<evidence type="ECO:0008006" key="3">
    <source>
        <dbReference type="Google" id="ProtNLM"/>
    </source>
</evidence>
<comment type="caution">
    <text evidence="1">The sequence shown here is derived from an EMBL/GenBank/DDBJ whole genome shotgun (WGS) entry which is preliminary data.</text>
</comment>
<dbReference type="AlphaFoldDB" id="A0A2W5V492"/>
<accession>A0A2W5V492</accession>
<protein>
    <recommendedName>
        <fullName evidence="3">STAS/SEC14 domain-containing protein</fullName>
    </recommendedName>
</protein>
<proteinExistence type="predicted"/>
<gene>
    <name evidence="1" type="ORF">DI536_33665</name>
</gene>